<reference evidence="2 3" key="1">
    <citation type="submission" date="2020-08" db="EMBL/GenBank/DDBJ databases">
        <title>Genome sequence of Weissella diestrammenae KACC 16890T.</title>
        <authorList>
            <person name="Hyun D.-W."/>
            <person name="Bae J.-W."/>
        </authorList>
    </citation>
    <scope>NUCLEOTIDE SEQUENCE [LARGE SCALE GENOMIC DNA]</scope>
    <source>
        <strain evidence="2 3">KACC 16890</strain>
    </source>
</reference>
<feature type="transmembrane region" description="Helical" evidence="1">
    <location>
        <begin position="49"/>
        <end position="71"/>
    </location>
</feature>
<organism evidence="2 3">
    <name type="scientific">Weissella diestrammenae</name>
    <dbReference type="NCBI Taxonomy" id="1162633"/>
    <lineage>
        <taxon>Bacteria</taxon>
        <taxon>Bacillati</taxon>
        <taxon>Bacillota</taxon>
        <taxon>Bacilli</taxon>
        <taxon>Lactobacillales</taxon>
        <taxon>Lactobacillaceae</taxon>
        <taxon>Weissella</taxon>
    </lineage>
</organism>
<dbReference type="KEGG" id="wdi:H9L19_00460"/>
<dbReference type="AlphaFoldDB" id="A0A7G9T5N8"/>
<accession>A0A7G9T5N8</accession>
<dbReference type="Proteomes" id="UP000515800">
    <property type="component" value="Chromosome"/>
</dbReference>
<protein>
    <recommendedName>
        <fullName evidence="4">DUF4064 domain-containing protein</fullName>
    </recommendedName>
</protein>
<dbReference type="RefSeq" id="WP_187529246.1">
    <property type="nucleotide sequence ID" value="NZ_CP060724.1"/>
</dbReference>
<name>A0A7G9T5N8_9LACO</name>
<proteinExistence type="predicted"/>
<evidence type="ECO:0000313" key="2">
    <source>
        <dbReference type="EMBL" id="QNN75413.1"/>
    </source>
</evidence>
<dbReference type="EMBL" id="CP060724">
    <property type="protein sequence ID" value="QNN75413.1"/>
    <property type="molecule type" value="Genomic_DNA"/>
</dbReference>
<keyword evidence="1" id="KW-0812">Transmembrane</keyword>
<gene>
    <name evidence="2" type="ORF">H9L19_00460</name>
</gene>
<evidence type="ECO:0008006" key="4">
    <source>
        <dbReference type="Google" id="ProtNLM"/>
    </source>
</evidence>
<evidence type="ECO:0000256" key="1">
    <source>
        <dbReference type="SAM" id="Phobius"/>
    </source>
</evidence>
<keyword evidence="1" id="KW-0472">Membrane</keyword>
<evidence type="ECO:0000313" key="3">
    <source>
        <dbReference type="Proteomes" id="UP000515800"/>
    </source>
</evidence>
<keyword evidence="3" id="KW-1185">Reference proteome</keyword>
<keyword evidence="1" id="KW-1133">Transmembrane helix</keyword>
<feature type="transmembrane region" description="Helical" evidence="1">
    <location>
        <begin position="7"/>
        <end position="29"/>
    </location>
</feature>
<feature type="transmembrane region" description="Helical" evidence="1">
    <location>
        <begin position="83"/>
        <end position="114"/>
    </location>
</feature>
<sequence length="121" mass="13652">MNKKFTTTIFALSIFQSLYMLFGFFNGVALTTLNTAWINIYSFQTFSGVMYWSILSMLSIVIFTLILYLMIQKAYPAQKNIGLILGMIGSLAPIIFSFFLIVPATFMILAAIFMKLLLSEA</sequence>